<evidence type="ECO:0000313" key="5">
    <source>
        <dbReference type="Proteomes" id="UP001501005"/>
    </source>
</evidence>
<dbReference type="InterPro" id="IPR045078">
    <property type="entry name" value="TST/MPST-like"/>
</dbReference>
<organism evidence="4 5">
    <name type="scientific">Streptomyces thermoalcalitolerans</name>
    <dbReference type="NCBI Taxonomy" id="65605"/>
    <lineage>
        <taxon>Bacteria</taxon>
        <taxon>Bacillati</taxon>
        <taxon>Actinomycetota</taxon>
        <taxon>Actinomycetes</taxon>
        <taxon>Kitasatosporales</taxon>
        <taxon>Streptomycetaceae</taxon>
        <taxon>Streptomyces</taxon>
    </lineage>
</organism>
<dbReference type="CDD" id="cd01449">
    <property type="entry name" value="TST_Repeat_2"/>
    <property type="match status" value="1"/>
</dbReference>
<dbReference type="RefSeq" id="WP_344045569.1">
    <property type="nucleotide sequence ID" value="NZ_BAAAHG010000001.1"/>
</dbReference>
<dbReference type="SUPFAM" id="SSF52821">
    <property type="entry name" value="Rhodanese/Cell cycle control phosphatase"/>
    <property type="match status" value="2"/>
</dbReference>
<feature type="domain" description="Rhodanese" evidence="3">
    <location>
        <begin position="172"/>
        <end position="284"/>
    </location>
</feature>
<reference evidence="5" key="1">
    <citation type="journal article" date="2019" name="Int. J. Syst. Evol. Microbiol.">
        <title>The Global Catalogue of Microorganisms (GCM) 10K type strain sequencing project: providing services to taxonomists for standard genome sequencing and annotation.</title>
        <authorList>
            <consortium name="The Broad Institute Genomics Platform"/>
            <consortium name="The Broad Institute Genome Sequencing Center for Infectious Disease"/>
            <person name="Wu L."/>
            <person name="Ma J."/>
        </authorList>
    </citation>
    <scope>NUCLEOTIDE SEQUENCE [LARGE SCALE GENOMIC DNA]</scope>
    <source>
        <strain evidence="5">JCM 10673</strain>
    </source>
</reference>
<dbReference type="PANTHER" id="PTHR11364">
    <property type="entry name" value="THIOSULFATE SULFERTANSFERASE"/>
    <property type="match status" value="1"/>
</dbReference>
<dbReference type="Proteomes" id="UP001501005">
    <property type="component" value="Unassembled WGS sequence"/>
</dbReference>
<dbReference type="CDD" id="cd01448">
    <property type="entry name" value="TST_Repeat_1"/>
    <property type="match status" value="1"/>
</dbReference>
<evidence type="ECO:0000313" key="4">
    <source>
        <dbReference type="EMBL" id="GAA0901180.1"/>
    </source>
</evidence>
<comment type="caution">
    <text evidence="4">The sequence shown here is derived from an EMBL/GenBank/DDBJ whole genome shotgun (WGS) entry which is preliminary data.</text>
</comment>
<dbReference type="SMART" id="SM00450">
    <property type="entry name" value="RHOD"/>
    <property type="match status" value="2"/>
</dbReference>
<dbReference type="InterPro" id="IPR036873">
    <property type="entry name" value="Rhodanese-like_dom_sf"/>
</dbReference>
<dbReference type="Gene3D" id="3.40.250.10">
    <property type="entry name" value="Rhodanese-like domain"/>
    <property type="match status" value="2"/>
</dbReference>
<proteinExistence type="predicted"/>
<protein>
    <submittedName>
        <fullName evidence="4">Rhodanese-like domain-containing protein</fullName>
    </submittedName>
</protein>
<dbReference type="InterPro" id="IPR001763">
    <property type="entry name" value="Rhodanese-like_dom"/>
</dbReference>
<dbReference type="PROSITE" id="PS50206">
    <property type="entry name" value="RHODANESE_3"/>
    <property type="match status" value="2"/>
</dbReference>
<dbReference type="PANTHER" id="PTHR11364:SF27">
    <property type="entry name" value="SULFURTRANSFERASE"/>
    <property type="match status" value="1"/>
</dbReference>
<keyword evidence="1" id="KW-0808">Transferase</keyword>
<dbReference type="Pfam" id="PF00581">
    <property type="entry name" value="Rhodanese"/>
    <property type="match status" value="2"/>
</dbReference>
<feature type="domain" description="Rhodanese" evidence="3">
    <location>
        <begin position="37"/>
        <end position="142"/>
    </location>
</feature>
<keyword evidence="2" id="KW-0677">Repeat</keyword>
<evidence type="ECO:0000256" key="2">
    <source>
        <dbReference type="ARBA" id="ARBA00022737"/>
    </source>
</evidence>
<name>A0ABP3YSP3_9ACTN</name>
<evidence type="ECO:0000256" key="1">
    <source>
        <dbReference type="ARBA" id="ARBA00022679"/>
    </source>
</evidence>
<keyword evidence="5" id="KW-1185">Reference proteome</keyword>
<accession>A0ABP3YSP3</accession>
<gene>
    <name evidence="4" type="ORF">GCM10009549_01770</name>
</gene>
<dbReference type="EMBL" id="BAAAHG010000001">
    <property type="protein sequence ID" value="GAA0901180.1"/>
    <property type="molecule type" value="Genomic_DNA"/>
</dbReference>
<sequence>MSPPLLVDPAWLHERLEDPALRILDATTFLTQPEGDGYYEFESGRRAYEKAHIPGAVFADLLHDLADPDAATMFTALDSETFAARIGALGVGPGTHAVVYDQGMNIWATRLWWNLRYEGFDDVSVLNGGLAAWTRAGHAVRSGVESNEPAVFTARRRPELHADKDTVLAAIDDPGIQLVNCLDRPTFTGTRRTCARPGRIPSSTNVPFPDLADSDGLLHDPDEIRGLLGEAGTLDESKKVITYCGSGIAATTLAFQLALLGRPDAAVYDGSLTEWAADPALPLEVG</sequence>
<evidence type="ECO:0000259" key="3">
    <source>
        <dbReference type="PROSITE" id="PS50206"/>
    </source>
</evidence>